<organism evidence="1 2">
    <name type="scientific">Ligilactobacillus murinus</name>
    <dbReference type="NCBI Taxonomy" id="1622"/>
    <lineage>
        <taxon>Bacteria</taxon>
        <taxon>Bacillati</taxon>
        <taxon>Bacillota</taxon>
        <taxon>Bacilli</taxon>
        <taxon>Lactobacillales</taxon>
        <taxon>Lactobacillaceae</taxon>
        <taxon>Ligilactobacillus</taxon>
    </lineage>
</organism>
<name>A0A4Q2AXJ8_9LACO</name>
<sequence length="128" mass="14742">MKLDHEFVRKLLINFEKCTDINGISEQSLKKVADDCGKNWDELCYTLEKLKEADFITTRILYGSNVPVFIQKGNLTYNGHEFLDTIRDPKIWKKTKEIAHNFQSISLSELSKIGATVLADAVKHFLQH</sequence>
<accession>A0A4Q2AXJ8</accession>
<protein>
    <submittedName>
        <fullName evidence="1">DUF2513 domain-containing protein</fullName>
    </submittedName>
</protein>
<proteinExistence type="predicted"/>
<dbReference type="Pfam" id="PF10711">
    <property type="entry name" value="DUF2513"/>
    <property type="match status" value="1"/>
</dbReference>
<dbReference type="InterPro" id="IPR019650">
    <property type="entry name" value="DUF2513"/>
</dbReference>
<comment type="caution">
    <text evidence="1">The sequence shown here is derived from an EMBL/GenBank/DDBJ whole genome shotgun (WGS) entry which is preliminary data.</text>
</comment>
<dbReference type="RefSeq" id="WP_129303151.1">
    <property type="nucleotide sequence ID" value="NZ_JBCLUU010000002.1"/>
</dbReference>
<dbReference type="EMBL" id="QZFR01000002">
    <property type="protein sequence ID" value="RXV75542.1"/>
    <property type="molecule type" value="Genomic_DNA"/>
</dbReference>
<dbReference type="AlphaFoldDB" id="A0A4Q2AXJ8"/>
<evidence type="ECO:0000313" key="2">
    <source>
        <dbReference type="Proteomes" id="UP000289316"/>
    </source>
</evidence>
<reference evidence="1 2" key="1">
    <citation type="submission" date="2018-09" db="EMBL/GenBank/DDBJ databases">
        <title>Murine metabolic-syndrome-specific gut microbial biobank.</title>
        <authorList>
            <person name="Liu C."/>
        </authorList>
    </citation>
    <scope>NUCLEOTIDE SEQUENCE [LARGE SCALE GENOMIC DNA]</scope>
    <source>
        <strain evidence="1 2">C-30</strain>
    </source>
</reference>
<evidence type="ECO:0000313" key="1">
    <source>
        <dbReference type="EMBL" id="RXV75542.1"/>
    </source>
</evidence>
<gene>
    <name evidence="1" type="ORF">D6C19_00700</name>
</gene>
<dbReference type="Proteomes" id="UP000289316">
    <property type="component" value="Unassembled WGS sequence"/>
</dbReference>
<dbReference type="OrthoDB" id="6960201at2"/>